<dbReference type="HAMAP" id="MF_02033">
    <property type="entry name" value="FtsA"/>
    <property type="match status" value="1"/>
</dbReference>
<evidence type="ECO:0000256" key="1">
    <source>
        <dbReference type="ARBA" id="ARBA00022475"/>
    </source>
</evidence>
<dbReference type="Proteomes" id="UP000035268">
    <property type="component" value="Chromosome"/>
</dbReference>
<dbReference type="NCBIfam" id="TIGR01174">
    <property type="entry name" value="ftsA"/>
    <property type="match status" value="1"/>
</dbReference>
<keyword evidence="3 5" id="KW-0472">Membrane</keyword>
<dbReference type="PANTHER" id="PTHR32432">
    <property type="entry name" value="CELL DIVISION PROTEIN FTSA-RELATED"/>
    <property type="match status" value="1"/>
</dbReference>
<dbReference type="GO" id="GO:0009898">
    <property type="term" value="C:cytoplasmic side of plasma membrane"/>
    <property type="evidence" value="ECO:0007669"/>
    <property type="project" value="UniProtKB-UniRule"/>
</dbReference>
<dbReference type="AlphaFoldDB" id="A0A0G3EFZ5"/>
<dbReference type="EMBL" id="CP010904">
    <property type="protein sequence ID" value="AKJ63745.1"/>
    <property type="molecule type" value="Genomic_DNA"/>
</dbReference>
<feature type="region of interest" description="Disordered" evidence="7">
    <location>
        <begin position="385"/>
        <end position="414"/>
    </location>
</feature>
<dbReference type="Gene3D" id="3.30.1490.110">
    <property type="match status" value="1"/>
</dbReference>
<keyword evidence="2 5" id="KW-0132">Cell division</keyword>
<dbReference type="CDD" id="cd24048">
    <property type="entry name" value="ASKHA_NBD_FtsA"/>
    <property type="match status" value="1"/>
</dbReference>
<comment type="similarity">
    <text evidence="5 6">Belongs to the FtsA/MreB family.</text>
</comment>
<evidence type="ECO:0000256" key="3">
    <source>
        <dbReference type="ARBA" id="ARBA00023136"/>
    </source>
</evidence>
<dbReference type="InterPro" id="IPR003494">
    <property type="entry name" value="SHS2_FtsA"/>
</dbReference>
<dbReference type="OrthoDB" id="9768127at2"/>
<evidence type="ECO:0000256" key="6">
    <source>
        <dbReference type="PIRNR" id="PIRNR003101"/>
    </source>
</evidence>
<sequence>MKSEPLAVIEVGTSRVRVLIGEMRERGSLMILGYGESASRGVRKSEIIDYGSAADALRTAVDQAEQSGDTDLHRALLIISGGGIESRTIGCAVPLEGPERLGRKITPEDMEYVRSMTMKTPEPANRVRLHALERYYGVDDQRQILNPEGMYGNHLNLDMLSIYARTSVVDNFRSLLEDIDIDCEGVAYSGLCLAHGLLTEEQRQAGAAVVDMGGGTTNVMVYHEGRPCAAESVAVGGAHVTCDLMRALNLSFRQAETVKREEGRALADHLDTAGRISVSSDGEGFGGCVVRRRSLQKVIEVRVEETFQVIQSLLRERGVLDLLGTGVVLAGGGSCLEGVPDAAHRVFDTAVQTGRVMDVIGLPGAAESVQYAVAVGGLRVAAEQKTAPRRRRSGGRLWPGVLRRRKRRGDGGGS</sequence>
<dbReference type="SUPFAM" id="SSF53067">
    <property type="entry name" value="Actin-like ATPase domain"/>
    <property type="match status" value="2"/>
</dbReference>
<evidence type="ECO:0000313" key="9">
    <source>
        <dbReference type="EMBL" id="AKJ63745.1"/>
    </source>
</evidence>
<dbReference type="PANTHER" id="PTHR32432:SF4">
    <property type="entry name" value="CELL DIVISION PROTEIN FTSA"/>
    <property type="match status" value="1"/>
</dbReference>
<protein>
    <recommendedName>
        <fullName evidence="5 6">Cell division protein FtsA</fullName>
    </recommendedName>
</protein>
<evidence type="ECO:0000259" key="8">
    <source>
        <dbReference type="SMART" id="SM00842"/>
    </source>
</evidence>
<dbReference type="Pfam" id="PF14450">
    <property type="entry name" value="FtsA"/>
    <property type="match status" value="1"/>
</dbReference>
<evidence type="ECO:0000256" key="5">
    <source>
        <dbReference type="HAMAP-Rule" id="MF_02033"/>
    </source>
</evidence>
<accession>A0A0G3EFZ5</accession>
<dbReference type="SMART" id="SM00842">
    <property type="entry name" value="FtsA"/>
    <property type="match status" value="1"/>
</dbReference>
<comment type="function">
    <text evidence="5 6">Cell division protein that is involved in the assembly of the Z ring. May serve as a membrane anchor for the Z ring.</text>
</comment>
<evidence type="ECO:0000256" key="2">
    <source>
        <dbReference type="ARBA" id="ARBA00022618"/>
    </source>
</evidence>
<evidence type="ECO:0000313" key="10">
    <source>
        <dbReference type="Proteomes" id="UP000035268"/>
    </source>
</evidence>
<gene>
    <name evidence="5 9" type="primary">ftsA</name>
    <name evidence="9" type="ORF">L21SP4_00465</name>
</gene>
<proteinExistence type="inferred from homology"/>
<keyword evidence="1 5" id="KW-1003">Cell membrane</keyword>
<dbReference type="InterPro" id="IPR020823">
    <property type="entry name" value="Cell_div_FtsA"/>
</dbReference>
<comment type="subunit">
    <text evidence="5">Self-interacts. Interacts with FtsZ.</text>
</comment>
<dbReference type="STRING" id="1307763.L21SP4_00465"/>
<dbReference type="InterPro" id="IPR050696">
    <property type="entry name" value="FtsA/MreB"/>
</dbReference>
<reference evidence="9 10" key="2">
    <citation type="journal article" date="2016" name="ISME J.">
        <title>Characterization of the first cultured representative of Verrucomicrobia subdivision 5 indicates the proposal of a novel phylum.</title>
        <authorList>
            <person name="Spring S."/>
            <person name="Bunk B."/>
            <person name="Sproer C."/>
            <person name="Schumann P."/>
            <person name="Rohde M."/>
            <person name="Tindall B.J."/>
            <person name="Klenk H.P."/>
        </authorList>
    </citation>
    <scope>NUCLEOTIDE SEQUENCE [LARGE SCALE GENOMIC DNA]</scope>
    <source>
        <strain evidence="9 10">L21-Fru-AB</strain>
    </source>
</reference>
<dbReference type="InterPro" id="IPR043129">
    <property type="entry name" value="ATPase_NBD"/>
</dbReference>
<evidence type="ECO:0000256" key="4">
    <source>
        <dbReference type="ARBA" id="ARBA00023306"/>
    </source>
</evidence>
<feature type="domain" description="SHS2" evidence="8">
    <location>
        <begin position="6"/>
        <end position="197"/>
    </location>
</feature>
<evidence type="ECO:0000256" key="7">
    <source>
        <dbReference type="SAM" id="MobiDB-lite"/>
    </source>
</evidence>
<dbReference type="GO" id="GO:0032153">
    <property type="term" value="C:cell division site"/>
    <property type="evidence" value="ECO:0007669"/>
    <property type="project" value="UniProtKB-UniRule"/>
</dbReference>
<dbReference type="PIRSF" id="PIRSF003101">
    <property type="entry name" value="FtsA"/>
    <property type="match status" value="1"/>
</dbReference>
<name>A0A0G3EFZ5_9BACT</name>
<dbReference type="RefSeq" id="WP_052881147.1">
    <property type="nucleotide sequence ID" value="NZ_CP010904.1"/>
</dbReference>
<keyword evidence="10" id="KW-1185">Reference proteome</keyword>
<dbReference type="KEGG" id="vbl:L21SP4_00465"/>
<reference evidence="10" key="1">
    <citation type="submission" date="2015-02" db="EMBL/GenBank/DDBJ databases">
        <title>Description and complete genome sequence of the first cultured representative of the subdivision 5 of the Verrucomicrobia phylum.</title>
        <authorList>
            <person name="Spring S."/>
            <person name="Bunk B."/>
            <person name="Sproer C."/>
            <person name="Klenk H.-P."/>
        </authorList>
    </citation>
    <scope>NUCLEOTIDE SEQUENCE [LARGE SCALE GENOMIC DNA]</scope>
    <source>
        <strain evidence="10">L21-Fru-AB</strain>
    </source>
</reference>
<comment type="subcellular location">
    <subcellularLocation>
        <location evidence="5">Cell membrane</location>
        <topology evidence="5">Peripheral membrane protein</topology>
        <orientation evidence="5">Cytoplasmic side</orientation>
    </subcellularLocation>
    <text evidence="5">Localizes to the Z ring in an FtsZ-dependent manner. Targeted to the membrane through a conserved C-terminal amphipathic helix.</text>
</comment>
<dbReference type="Pfam" id="PF02491">
    <property type="entry name" value="SHS2_FTSA"/>
    <property type="match status" value="1"/>
</dbReference>
<dbReference type="Gene3D" id="3.30.420.40">
    <property type="match status" value="1"/>
</dbReference>
<dbReference type="GO" id="GO:0043093">
    <property type="term" value="P:FtsZ-dependent cytokinesis"/>
    <property type="evidence" value="ECO:0007669"/>
    <property type="project" value="UniProtKB-UniRule"/>
</dbReference>
<keyword evidence="4 5" id="KW-0131">Cell cycle</keyword>
<organism evidence="9 10">
    <name type="scientific">Kiritimatiella glycovorans</name>
    <dbReference type="NCBI Taxonomy" id="1307763"/>
    <lineage>
        <taxon>Bacteria</taxon>
        <taxon>Pseudomonadati</taxon>
        <taxon>Kiritimatiellota</taxon>
        <taxon>Kiritimatiellia</taxon>
        <taxon>Kiritimatiellales</taxon>
        <taxon>Kiritimatiellaceae</taxon>
        <taxon>Kiritimatiella</taxon>
    </lineage>
</organism>